<protein>
    <submittedName>
        <fullName evidence="4">Uncharacterized protein</fullName>
    </submittedName>
</protein>
<evidence type="ECO:0000313" key="5">
    <source>
        <dbReference type="Proteomes" id="UP001600888"/>
    </source>
</evidence>
<dbReference type="PANTHER" id="PTHR43008:SF4">
    <property type="entry name" value="CHAIN DEHYDROGENASE, PUTATIVE (AFU_ORTHOLOGUE AFUA_4G08710)-RELATED"/>
    <property type="match status" value="1"/>
</dbReference>
<dbReference type="InterPro" id="IPR020904">
    <property type="entry name" value="Sc_DH/Rdtase_CS"/>
</dbReference>
<dbReference type="PRINTS" id="PR00081">
    <property type="entry name" value="GDHRDH"/>
</dbReference>
<dbReference type="PRINTS" id="PR00080">
    <property type="entry name" value="SDRFAMILY"/>
</dbReference>
<dbReference type="CDD" id="cd05233">
    <property type="entry name" value="SDR_c"/>
    <property type="match status" value="1"/>
</dbReference>
<evidence type="ECO:0000256" key="2">
    <source>
        <dbReference type="ARBA" id="ARBA00022857"/>
    </source>
</evidence>
<keyword evidence="3" id="KW-0560">Oxidoreductase</keyword>
<proteinExistence type="inferred from homology"/>
<evidence type="ECO:0000256" key="1">
    <source>
        <dbReference type="ARBA" id="ARBA00006484"/>
    </source>
</evidence>
<evidence type="ECO:0000256" key="3">
    <source>
        <dbReference type="ARBA" id="ARBA00023002"/>
    </source>
</evidence>
<accession>A0ABR4DRR4</accession>
<sequence>MRQPPLRHQNLHQNNSNFAMQASLSFSGRQVAVTGGCSGIGLAVVETLLTLGATVYVADISLHAPKELKNQDECHVTLQCDVTKRQHAQSFLDSIPGRLDGLVNSAGVGAWEGKIGTDEMYQRTMDINVTGTWNMATEAMRRMSTQDEIEAPGVIAGAIRSVGQGSIVIVGSGASRRGVPGMAAYTASKHAVLGLTRSWARDFPSLRVNLVAPGATDTPLAEAIVAGAPKDDPSVAVGKAQVALIPRGRMAYATDIADVIIFLLSDWSSFMTGQCLPVNGGNS</sequence>
<dbReference type="PROSITE" id="PS00061">
    <property type="entry name" value="ADH_SHORT"/>
    <property type="match status" value="1"/>
</dbReference>
<dbReference type="Proteomes" id="UP001600888">
    <property type="component" value="Unassembled WGS sequence"/>
</dbReference>
<dbReference type="Gene3D" id="3.40.50.720">
    <property type="entry name" value="NAD(P)-binding Rossmann-like Domain"/>
    <property type="match status" value="1"/>
</dbReference>
<organism evidence="4 5">
    <name type="scientific">Diaporthe vaccinii</name>
    <dbReference type="NCBI Taxonomy" id="105482"/>
    <lineage>
        <taxon>Eukaryota</taxon>
        <taxon>Fungi</taxon>
        <taxon>Dikarya</taxon>
        <taxon>Ascomycota</taxon>
        <taxon>Pezizomycotina</taxon>
        <taxon>Sordariomycetes</taxon>
        <taxon>Sordariomycetidae</taxon>
        <taxon>Diaporthales</taxon>
        <taxon>Diaporthaceae</taxon>
        <taxon>Diaporthe</taxon>
        <taxon>Diaporthe eres species complex</taxon>
    </lineage>
</organism>
<name>A0ABR4DRR4_9PEZI</name>
<dbReference type="InterPro" id="IPR002347">
    <property type="entry name" value="SDR_fam"/>
</dbReference>
<dbReference type="Pfam" id="PF13561">
    <property type="entry name" value="adh_short_C2"/>
    <property type="match status" value="1"/>
</dbReference>
<dbReference type="EMBL" id="JBAWTH010000201">
    <property type="protein sequence ID" value="KAL2273084.1"/>
    <property type="molecule type" value="Genomic_DNA"/>
</dbReference>
<dbReference type="PANTHER" id="PTHR43008">
    <property type="entry name" value="BENZIL REDUCTASE"/>
    <property type="match status" value="1"/>
</dbReference>
<gene>
    <name evidence="4" type="ORF">FJTKL_05604</name>
</gene>
<comment type="caution">
    <text evidence="4">The sequence shown here is derived from an EMBL/GenBank/DDBJ whole genome shotgun (WGS) entry which is preliminary data.</text>
</comment>
<dbReference type="InterPro" id="IPR036291">
    <property type="entry name" value="NAD(P)-bd_dom_sf"/>
</dbReference>
<dbReference type="SUPFAM" id="SSF51735">
    <property type="entry name" value="NAD(P)-binding Rossmann-fold domains"/>
    <property type="match status" value="1"/>
</dbReference>
<reference evidence="4 5" key="1">
    <citation type="submission" date="2024-03" db="EMBL/GenBank/DDBJ databases">
        <title>A high-quality draft genome sequence of Diaporthe vaccinii, a causative agent of upright dieback and viscid rot disease in cranberry plants.</title>
        <authorList>
            <person name="Sarrasin M."/>
            <person name="Lang B.F."/>
            <person name="Burger G."/>
        </authorList>
    </citation>
    <scope>NUCLEOTIDE SEQUENCE [LARGE SCALE GENOMIC DNA]</scope>
    <source>
        <strain evidence="4 5">IS7</strain>
    </source>
</reference>
<comment type="similarity">
    <text evidence="1">Belongs to the short-chain dehydrogenases/reductases (SDR) family.</text>
</comment>
<evidence type="ECO:0000313" key="4">
    <source>
        <dbReference type="EMBL" id="KAL2273084.1"/>
    </source>
</evidence>
<keyword evidence="2" id="KW-0521">NADP</keyword>
<keyword evidence="5" id="KW-1185">Reference proteome</keyword>